<dbReference type="Pfam" id="PF04338">
    <property type="entry name" value="DUF481"/>
    <property type="match status" value="1"/>
</dbReference>
<evidence type="ECO:0000256" key="1">
    <source>
        <dbReference type="SAM" id="SignalP"/>
    </source>
</evidence>
<keyword evidence="3" id="KW-1185">Reference proteome</keyword>
<accession>A0A931HCT0</accession>
<organism evidence="2 3">
    <name type="scientific">Novosphingobium aureum</name>
    <dbReference type="NCBI Taxonomy" id="2792964"/>
    <lineage>
        <taxon>Bacteria</taxon>
        <taxon>Pseudomonadati</taxon>
        <taxon>Pseudomonadota</taxon>
        <taxon>Alphaproteobacteria</taxon>
        <taxon>Sphingomonadales</taxon>
        <taxon>Sphingomonadaceae</taxon>
        <taxon>Novosphingobium</taxon>
    </lineage>
</organism>
<dbReference type="AlphaFoldDB" id="A0A931HCT0"/>
<evidence type="ECO:0000313" key="2">
    <source>
        <dbReference type="EMBL" id="MBH0113069.1"/>
    </source>
</evidence>
<dbReference type="SUPFAM" id="SSF56935">
    <property type="entry name" value="Porins"/>
    <property type="match status" value="1"/>
</dbReference>
<reference evidence="2" key="1">
    <citation type="submission" date="2020-11" db="EMBL/GenBank/DDBJ databases">
        <title>Novosphingobium aureum sp. nov., a marine bacterium isolated from sediment of a salt flat.</title>
        <authorList>
            <person name="Yoo Y."/>
            <person name="Kim J.-J."/>
        </authorList>
    </citation>
    <scope>NUCLEOTIDE SEQUENCE</scope>
    <source>
        <strain evidence="2">YJ-S2-02</strain>
    </source>
</reference>
<dbReference type="Proteomes" id="UP000617634">
    <property type="component" value="Unassembled WGS sequence"/>
</dbReference>
<evidence type="ECO:0000313" key="3">
    <source>
        <dbReference type="Proteomes" id="UP000617634"/>
    </source>
</evidence>
<dbReference type="EMBL" id="JADZGI010000001">
    <property type="protein sequence ID" value="MBH0113069.1"/>
    <property type="molecule type" value="Genomic_DNA"/>
</dbReference>
<gene>
    <name evidence="2" type="ORF">I5E68_08930</name>
</gene>
<feature type="chain" id="PRO_5036743783" evidence="1">
    <location>
        <begin position="23"/>
        <end position="351"/>
    </location>
</feature>
<protein>
    <submittedName>
        <fullName evidence="2">DUF481 domain-containing protein</fullName>
    </submittedName>
</protein>
<dbReference type="InterPro" id="IPR007433">
    <property type="entry name" value="DUF481"/>
</dbReference>
<proteinExistence type="predicted"/>
<keyword evidence="1" id="KW-0732">Signal</keyword>
<feature type="signal peptide" evidence="1">
    <location>
        <begin position="1"/>
        <end position="22"/>
    </location>
</feature>
<comment type="caution">
    <text evidence="2">The sequence shown here is derived from an EMBL/GenBank/DDBJ whole genome shotgun (WGS) entry which is preliminary data.</text>
</comment>
<sequence>MRFLSGIAFGLPLLAVCSPAFAAQQRSDVAEEEIPMPEYVEAMPPPTLVLDLPVYEYPVPYFEIGQPQLPRAVRAMLDEAMQSEASDEVAAVVKFASKTQPYYRKEIKAMHRAYLDRRAAEAAARTAAQEREIREAGLLELWKGQIELGGFRSTGNTSNFGFTGGFKVTREGIDWQHTIMANVDYQETDSNVTREQYSASYQPRYTLNDGLFTYGRAQYEKDLIQGYRNRYSLSGGLGYRLIKKRDMTLSLEFGPALRQTDYIDQLSQTTWSSLTSLDFDWKLNGSLKLSQDASAYVGSDNNTFTSLSALEVAMAKDLKLKLSYSIEHETSPPVGTLQTDTVSRFALVYGF</sequence>
<name>A0A931HCT0_9SPHN</name>